<proteinExistence type="predicted"/>
<protein>
    <submittedName>
        <fullName evidence="3">Uncharacterized protein</fullName>
    </submittedName>
</protein>
<keyword evidence="4" id="KW-1185">Reference proteome</keyword>
<dbReference type="PROSITE" id="PS51257">
    <property type="entry name" value="PROKAR_LIPOPROTEIN"/>
    <property type="match status" value="1"/>
</dbReference>
<feature type="signal peptide" evidence="2">
    <location>
        <begin position="1"/>
        <end position="25"/>
    </location>
</feature>
<comment type="caution">
    <text evidence="3">The sequence shown here is derived from an EMBL/GenBank/DDBJ whole genome shotgun (WGS) entry which is preliminary data.</text>
</comment>
<sequence>MIKLNPIPTLIALSLAGLVAGCASQAPSESANESANNAATGQSDVVSQTNPLDAAPTPAPVDATPTTPSKQYAQAQPAPMAPTEPAPAAPTAWQSSTPASTDMNRTTAPVDAAEEPLPPRADRN</sequence>
<evidence type="ECO:0000313" key="3">
    <source>
        <dbReference type="EMBL" id="MFG6413563.1"/>
    </source>
</evidence>
<evidence type="ECO:0000256" key="2">
    <source>
        <dbReference type="SAM" id="SignalP"/>
    </source>
</evidence>
<feature type="compositionally biased region" description="Low complexity" evidence="1">
    <location>
        <begin position="23"/>
        <end position="39"/>
    </location>
</feature>
<accession>A0ABW7EJC1</accession>
<evidence type="ECO:0000256" key="1">
    <source>
        <dbReference type="SAM" id="MobiDB-lite"/>
    </source>
</evidence>
<name>A0ABW7EJC1_9BURK</name>
<feature type="chain" id="PRO_5046520223" evidence="2">
    <location>
        <begin position="26"/>
        <end position="124"/>
    </location>
</feature>
<dbReference type="EMBL" id="JBIGHY010000002">
    <property type="protein sequence ID" value="MFG6413563.1"/>
    <property type="molecule type" value="Genomic_DNA"/>
</dbReference>
<dbReference type="Proteomes" id="UP001606300">
    <property type="component" value="Unassembled WGS sequence"/>
</dbReference>
<gene>
    <name evidence="3" type="ORF">ACG02S_06585</name>
</gene>
<feature type="compositionally biased region" description="Low complexity" evidence="1">
    <location>
        <begin position="51"/>
        <end position="78"/>
    </location>
</feature>
<feature type="compositionally biased region" description="Polar residues" evidence="1">
    <location>
        <begin position="40"/>
        <end position="50"/>
    </location>
</feature>
<feature type="region of interest" description="Disordered" evidence="1">
    <location>
        <begin position="21"/>
        <end position="124"/>
    </location>
</feature>
<reference evidence="3 4" key="1">
    <citation type="submission" date="2024-09" db="EMBL/GenBank/DDBJ databases">
        <title>Novel species of the genus Pelomonas and Roseateles isolated from streams.</title>
        <authorList>
            <person name="Lu H."/>
        </authorList>
    </citation>
    <scope>NUCLEOTIDE SEQUENCE [LARGE SCALE GENOMIC DNA]</scope>
    <source>
        <strain evidence="3 4">DC23W</strain>
    </source>
</reference>
<feature type="compositionally biased region" description="Polar residues" evidence="1">
    <location>
        <begin position="93"/>
        <end position="107"/>
    </location>
</feature>
<dbReference type="RefSeq" id="WP_394469643.1">
    <property type="nucleotide sequence ID" value="NZ_JBIGHY010000002.1"/>
</dbReference>
<feature type="compositionally biased region" description="Pro residues" evidence="1">
    <location>
        <begin position="79"/>
        <end position="88"/>
    </location>
</feature>
<keyword evidence="2" id="KW-0732">Signal</keyword>
<organism evidence="3 4">
    <name type="scientific">Pelomonas dachongensis</name>
    <dbReference type="NCBI Taxonomy" id="3299029"/>
    <lineage>
        <taxon>Bacteria</taxon>
        <taxon>Pseudomonadati</taxon>
        <taxon>Pseudomonadota</taxon>
        <taxon>Betaproteobacteria</taxon>
        <taxon>Burkholderiales</taxon>
        <taxon>Sphaerotilaceae</taxon>
        <taxon>Roseateles</taxon>
    </lineage>
</organism>
<evidence type="ECO:0000313" key="4">
    <source>
        <dbReference type="Proteomes" id="UP001606300"/>
    </source>
</evidence>